<organism evidence="1 2">
    <name type="scientific">Anaeramoeba flamelloides</name>
    <dbReference type="NCBI Taxonomy" id="1746091"/>
    <lineage>
        <taxon>Eukaryota</taxon>
        <taxon>Metamonada</taxon>
        <taxon>Anaeramoebidae</taxon>
        <taxon>Anaeramoeba</taxon>
    </lineage>
</organism>
<reference evidence="1" key="1">
    <citation type="submission" date="2022-08" db="EMBL/GenBank/DDBJ databases">
        <title>Novel sulphate-reducing endosymbionts in the free-living metamonad Anaeramoeba.</title>
        <authorList>
            <person name="Jerlstrom-Hultqvist J."/>
            <person name="Cepicka I."/>
            <person name="Gallot-Lavallee L."/>
            <person name="Salas-Leiva D."/>
            <person name="Curtis B.A."/>
            <person name="Zahonova K."/>
            <person name="Pipaliya S."/>
            <person name="Dacks J."/>
            <person name="Roger A.J."/>
        </authorList>
    </citation>
    <scope>NUCLEOTIDE SEQUENCE</scope>
    <source>
        <strain evidence="1">Busselton2</strain>
    </source>
</reference>
<dbReference type="EMBL" id="JANTQA010000070">
    <property type="protein sequence ID" value="KAJ3425800.1"/>
    <property type="molecule type" value="Genomic_DNA"/>
</dbReference>
<protein>
    <submittedName>
        <fullName evidence="1">Uncharacterized protein</fullName>
    </submittedName>
</protein>
<gene>
    <name evidence="1" type="ORF">M0812_28246</name>
</gene>
<comment type="caution">
    <text evidence="1">The sequence shown here is derived from an EMBL/GenBank/DDBJ whole genome shotgun (WGS) entry which is preliminary data.</text>
</comment>
<evidence type="ECO:0000313" key="1">
    <source>
        <dbReference type="EMBL" id="KAJ3425800.1"/>
    </source>
</evidence>
<accession>A0AAV7YCE8</accession>
<dbReference type="AlphaFoldDB" id="A0AAV7YCE8"/>
<evidence type="ECO:0000313" key="2">
    <source>
        <dbReference type="Proteomes" id="UP001146793"/>
    </source>
</evidence>
<name>A0AAV7YCE8_9EUKA</name>
<proteinExistence type="predicted"/>
<dbReference type="Proteomes" id="UP001146793">
    <property type="component" value="Unassembled WGS sequence"/>
</dbReference>
<sequence>MSLKKEIPYFYTLMWSFGDCLVRTFKDREEFKLEDLIKSFINTNSSSKHKNEKGQMEKLLGKVCKLFCQNSVFTLPDLAVSQKIKTKKLKRPSTREELHKETGFIKQRISTVLSIYKAIDLVTEDNSTHSIKWNSYQAKVITDSQKYIKHLIKLWNQKRLFAKKLLQVLTKFETKVQNDQFNQNV</sequence>